<keyword evidence="1" id="KW-0472">Membrane</keyword>
<keyword evidence="1" id="KW-1133">Transmembrane helix</keyword>
<name>A0ABQ0TK41_9BACL</name>
<dbReference type="EMBL" id="BJON01000008">
    <property type="protein sequence ID" value="GED68251.1"/>
    <property type="molecule type" value="Genomic_DNA"/>
</dbReference>
<keyword evidence="3" id="KW-1185">Reference proteome</keyword>
<evidence type="ECO:0000313" key="2">
    <source>
        <dbReference type="EMBL" id="GED68251.1"/>
    </source>
</evidence>
<organism evidence="2 3">
    <name type="scientific">Brevibacillus reuszeri</name>
    <dbReference type="NCBI Taxonomy" id="54915"/>
    <lineage>
        <taxon>Bacteria</taxon>
        <taxon>Bacillati</taxon>
        <taxon>Bacillota</taxon>
        <taxon>Bacilli</taxon>
        <taxon>Bacillales</taxon>
        <taxon>Paenibacillaceae</taxon>
        <taxon>Brevibacillus</taxon>
    </lineage>
</organism>
<keyword evidence="1" id="KW-0812">Transmembrane</keyword>
<accession>A0ABQ0TK41</accession>
<feature type="transmembrane region" description="Helical" evidence="1">
    <location>
        <begin position="20"/>
        <end position="44"/>
    </location>
</feature>
<protein>
    <submittedName>
        <fullName evidence="2">Uncharacterized protein</fullName>
    </submittedName>
</protein>
<sequence length="49" mass="5749">MNQNQQPPRRKSLREFIAGLNVWAKIGWTILLGYIVGRIIFFLFKLITS</sequence>
<comment type="caution">
    <text evidence="2">The sequence shown here is derived from an EMBL/GenBank/DDBJ whole genome shotgun (WGS) entry which is preliminary data.</text>
</comment>
<evidence type="ECO:0000313" key="3">
    <source>
        <dbReference type="Proteomes" id="UP000319578"/>
    </source>
</evidence>
<dbReference type="RefSeq" id="WP_162839505.1">
    <property type="nucleotide sequence ID" value="NZ_BJON01000008.1"/>
</dbReference>
<evidence type="ECO:0000256" key="1">
    <source>
        <dbReference type="SAM" id="Phobius"/>
    </source>
</evidence>
<gene>
    <name evidence="2" type="ORF">BRE01_19530</name>
</gene>
<proteinExistence type="predicted"/>
<reference evidence="2 3" key="1">
    <citation type="submission" date="2019-06" db="EMBL/GenBank/DDBJ databases">
        <title>Whole genome shotgun sequence of Brevibacillus reuszeri NBRC 15719.</title>
        <authorList>
            <person name="Hosoyama A."/>
            <person name="Uohara A."/>
            <person name="Ohji S."/>
            <person name="Ichikawa N."/>
        </authorList>
    </citation>
    <scope>NUCLEOTIDE SEQUENCE [LARGE SCALE GENOMIC DNA]</scope>
    <source>
        <strain evidence="2 3">NBRC 15719</strain>
    </source>
</reference>
<dbReference type="Proteomes" id="UP000319578">
    <property type="component" value="Unassembled WGS sequence"/>
</dbReference>